<comment type="caution">
    <text evidence="4">The sequence shown here is derived from an EMBL/GenBank/DDBJ whole genome shotgun (WGS) entry which is preliminary data.</text>
</comment>
<dbReference type="PANTHER" id="PTHR42776:SF27">
    <property type="entry name" value="DIPEPTIDYL PEPTIDASE FAMILY MEMBER 6"/>
    <property type="match status" value="1"/>
</dbReference>
<evidence type="ECO:0000256" key="1">
    <source>
        <dbReference type="ARBA" id="ARBA00022801"/>
    </source>
</evidence>
<dbReference type="GO" id="GO:0006508">
    <property type="term" value="P:proteolysis"/>
    <property type="evidence" value="ECO:0007669"/>
    <property type="project" value="InterPro"/>
</dbReference>
<organism evidence="4 5">
    <name type="scientific">Duganella margarita</name>
    <dbReference type="NCBI Taxonomy" id="2692170"/>
    <lineage>
        <taxon>Bacteria</taxon>
        <taxon>Pseudomonadati</taxon>
        <taxon>Pseudomonadota</taxon>
        <taxon>Betaproteobacteria</taxon>
        <taxon>Burkholderiales</taxon>
        <taxon>Oxalobacteraceae</taxon>
        <taxon>Telluria group</taxon>
        <taxon>Duganella</taxon>
    </lineage>
</organism>
<dbReference type="EMBL" id="WWCR01000005">
    <property type="protein sequence ID" value="MYM71911.1"/>
    <property type="molecule type" value="Genomic_DNA"/>
</dbReference>
<feature type="signal peptide" evidence="2">
    <location>
        <begin position="1"/>
        <end position="19"/>
    </location>
</feature>
<accession>A0A7X4GZ89</accession>
<proteinExistence type="predicted"/>
<dbReference type="PANTHER" id="PTHR42776">
    <property type="entry name" value="SERINE PEPTIDASE S9 FAMILY MEMBER"/>
    <property type="match status" value="1"/>
</dbReference>
<evidence type="ECO:0000313" key="5">
    <source>
        <dbReference type="Proteomes" id="UP000469734"/>
    </source>
</evidence>
<feature type="chain" id="PRO_5030748152" evidence="2">
    <location>
        <begin position="20"/>
        <end position="642"/>
    </location>
</feature>
<dbReference type="InterPro" id="IPR001375">
    <property type="entry name" value="Peptidase_S9_cat"/>
</dbReference>
<evidence type="ECO:0000256" key="2">
    <source>
        <dbReference type="SAM" id="SignalP"/>
    </source>
</evidence>
<reference evidence="4 5" key="1">
    <citation type="submission" date="2019-12" db="EMBL/GenBank/DDBJ databases">
        <title>Novel species isolated from a subtropical stream in China.</title>
        <authorList>
            <person name="Lu H."/>
        </authorList>
    </citation>
    <scope>NUCLEOTIDE SEQUENCE [LARGE SCALE GENOMIC DNA]</scope>
    <source>
        <strain evidence="4 5">FT134W</strain>
    </source>
</reference>
<dbReference type="AlphaFoldDB" id="A0A7X4GZ89"/>
<dbReference type="Pfam" id="PF00326">
    <property type="entry name" value="Peptidase_S9"/>
    <property type="match status" value="1"/>
</dbReference>
<dbReference type="InterPro" id="IPR029058">
    <property type="entry name" value="AB_hydrolase_fold"/>
</dbReference>
<dbReference type="Proteomes" id="UP000469734">
    <property type="component" value="Unassembled WGS sequence"/>
</dbReference>
<name>A0A7X4GZ89_9BURK</name>
<dbReference type="Gene3D" id="3.40.50.1820">
    <property type="entry name" value="alpha/beta hydrolase"/>
    <property type="match status" value="1"/>
</dbReference>
<evidence type="ECO:0000313" key="4">
    <source>
        <dbReference type="EMBL" id="MYM71911.1"/>
    </source>
</evidence>
<dbReference type="RefSeq" id="WP_161049540.1">
    <property type="nucleotide sequence ID" value="NZ_WWCR01000005.1"/>
</dbReference>
<dbReference type="SUPFAM" id="SSF53474">
    <property type="entry name" value="alpha/beta-Hydrolases"/>
    <property type="match status" value="1"/>
</dbReference>
<feature type="domain" description="Peptidase S9 prolyl oligopeptidase catalytic" evidence="3">
    <location>
        <begin position="430"/>
        <end position="641"/>
    </location>
</feature>
<dbReference type="SUPFAM" id="SSF82171">
    <property type="entry name" value="DPP6 N-terminal domain-like"/>
    <property type="match status" value="1"/>
</dbReference>
<protein>
    <submittedName>
        <fullName evidence="4">Prolyl oligopeptidase family serine peptidase</fullName>
    </submittedName>
</protein>
<gene>
    <name evidence="4" type="ORF">GTP56_06825</name>
</gene>
<dbReference type="GO" id="GO:0004252">
    <property type="term" value="F:serine-type endopeptidase activity"/>
    <property type="evidence" value="ECO:0007669"/>
    <property type="project" value="TreeGrafter"/>
</dbReference>
<keyword evidence="2" id="KW-0732">Signal</keyword>
<keyword evidence="1" id="KW-0378">Hydrolase</keyword>
<evidence type="ECO:0000259" key="3">
    <source>
        <dbReference type="Pfam" id="PF00326"/>
    </source>
</evidence>
<sequence>MKLIAILLAAATGAIAAKAAPIPIEQFFQKPQMTGASISPDGRHVVLRLQSPAGRSMLKVLDADSHAQNVVAAYRNADVETFFWLNDQRLAYTVINVDHGGDIGQTGLYAVDRDGKAFTVLSPTIVPQRSFADSDYANNAYLARPTVNGFPPRKGDVMFAVARFPDYEVLMRLNTRSGGRPLDVRAPRGTHRWLVDADGEVRVAVARRRGMDIVYHRADDSWREVASFDPLSPQAFQPKLYVNGQLYVQAYSGNDEASIYRFDLEKKALDAKPLIIVPGYDADGYFQISDSKMLGFRVNTDSENTVWFDDGMKAMQQEVDALLPATINTLSYGGHSETPFVLVDAHSDVQDHIYLLYNRDTKKLLRLGDAHPDLKPEQMAPMAMQRYPARDGLRIPIYFTVPEPAVKRPRPTVVLVGDPQWKRSASWAWNEEVQFLASRGYVVLQPQPRGTGGFGRAFEAAGDKQWGRAIQDDLADAVKWSVAQGYTDPARVCIAGTGYGGYAAMMGLIRDPALFKCGISWSGMTDLGAMFERDWKDVAEERGLAQLAARVGDPKLDAAQFRATSPLHNAARITQPVLLAYGKEDARVPFHEGRKFRDALKATNQQVEWLEYTPNVEDWKTQANRIDLWRHIEAFLAKHIGP</sequence>